<dbReference type="EMBL" id="CP001110">
    <property type="protein sequence ID" value="ACF44695.1"/>
    <property type="molecule type" value="Genomic_DNA"/>
</dbReference>
<dbReference type="SMART" id="SM00530">
    <property type="entry name" value="HTH_XRE"/>
    <property type="match status" value="1"/>
</dbReference>
<dbReference type="GO" id="GO:0003677">
    <property type="term" value="F:DNA binding"/>
    <property type="evidence" value="ECO:0007669"/>
    <property type="project" value="InterPro"/>
</dbReference>
<reference evidence="3 4" key="1">
    <citation type="submission" date="2008-06" db="EMBL/GenBank/DDBJ databases">
        <title>Complete sequence of Pelodictyon phaeoclathratiforme BU-1.</title>
        <authorList>
            <consortium name="US DOE Joint Genome Institute"/>
            <person name="Lucas S."/>
            <person name="Copeland A."/>
            <person name="Lapidus A."/>
            <person name="Glavina del Rio T."/>
            <person name="Dalin E."/>
            <person name="Tice H."/>
            <person name="Bruce D."/>
            <person name="Goodwin L."/>
            <person name="Pitluck S."/>
            <person name="Schmutz J."/>
            <person name="Larimer F."/>
            <person name="Land M."/>
            <person name="Hauser L."/>
            <person name="Kyrpides N."/>
            <person name="Mikhailova N."/>
            <person name="Liu Z."/>
            <person name="Li T."/>
            <person name="Zhao F."/>
            <person name="Overmann J."/>
            <person name="Bryant D.A."/>
            <person name="Richardson P."/>
        </authorList>
    </citation>
    <scope>NUCLEOTIDE SEQUENCE [LARGE SCALE GENOMIC DNA]</scope>
    <source>
        <strain evidence="4">DSM 5477 / BU-1</strain>
    </source>
</reference>
<dbReference type="eggNOG" id="COG1396">
    <property type="taxonomic scope" value="Bacteria"/>
</dbReference>
<dbReference type="Gene3D" id="1.10.260.40">
    <property type="entry name" value="lambda repressor-like DNA-binding domains"/>
    <property type="match status" value="1"/>
</dbReference>
<evidence type="ECO:0000256" key="1">
    <source>
        <dbReference type="SAM" id="Coils"/>
    </source>
</evidence>
<gene>
    <name evidence="3" type="ordered locus">Ppha_2529</name>
</gene>
<proteinExistence type="predicted"/>
<dbReference type="RefSeq" id="WP_012509169.1">
    <property type="nucleotide sequence ID" value="NC_011060.1"/>
</dbReference>
<dbReference type="PROSITE" id="PS50943">
    <property type="entry name" value="HTH_CROC1"/>
    <property type="match status" value="1"/>
</dbReference>
<dbReference type="OrthoDB" id="2224162at2"/>
<dbReference type="Pfam" id="PF01381">
    <property type="entry name" value="HTH_3"/>
    <property type="match status" value="1"/>
</dbReference>
<dbReference type="SUPFAM" id="SSF47413">
    <property type="entry name" value="lambda repressor-like DNA-binding domains"/>
    <property type="match status" value="1"/>
</dbReference>
<evidence type="ECO:0000313" key="3">
    <source>
        <dbReference type="EMBL" id="ACF44695.1"/>
    </source>
</evidence>
<accession>B4SFB6</accession>
<dbReference type="STRING" id="324925.Ppha_2529"/>
<dbReference type="InterPro" id="IPR001387">
    <property type="entry name" value="Cro/C1-type_HTH"/>
</dbReference>
<dbReference type="InterPro" id="IPR010982">
    <property type="entry name" value="Lambda_DNA-bd_dom_sf"/>
</dbReference>
<feature type="domain" description="HTH cro/C1-type" evidence="2">
    <location>
        <begin position="36"/>
        <end position="92"/>
    </location>
</feature>
<organism evidence="3 4">
    <name type="scientific">Pelodictyon phaeoclathratiforme (strain DSM 5477 / BU-1)</name>
    <dbReference type="NCBI Taxonomy" id="324925"/>
    <lineage>
        <taxon>Bacteria</taxon>
        <taxon>Pseudomonadati</taxon>
        <taxon>Chlorobiota</taxon>
        <taxon>Chlorobiia</taxon>
        <taxon>Chlorobiales</taxon>
        <taxon>Chlorobiaceae</taxon>
        <taxon>Chlorobium/Pelodictyon group</taxon>
        <taxon>Pelodictyon</taxon>
    </lineage>
</organism>
<sequence>MKTTNFDDLLAENLKDEEFKKEYDALEEEFDVAKKIIHLRMIAGMTQKELARQAHTSQAAISRLESGAYRNVSLAFLRRVGAVLGVKPHVSFH</sequence>
<evidence type="ECO:0000259" key="2">
    <source>
        <dbReference type="PROSITE" id="PS50943"/>
    </source>
</evidence>
<feature type="coiled-coil region" evidence="1">
    <location>
        <begin position="9"/>
        <end position="36"/>
    </location>
</feature>
<dbReference type="AlphaFoldDB" id="B4SFB6"/>
<dbReference type="CDD" id="cd00093">
    <property type="entry name" value="HTH_XRE"/>
    <property type="match status" value="1"/>
</dbReference>
<dbReference type="HOGENOM" id="CLU_066192_18_0_10"/>
<keyword evidence="4" id="KW-1185">Reference proteome</keyword>
<name>B4SFB6_PELPB</name>
<dbReference type="Proteomes" id="UP000002724">
    <property type="component" value="Chromosome"/>
</dbReference>
<protein>
    <submittedName>
        <fullName evidence="3">Transcriptional regulator, XRE family</fullName>
    </submittedName>
</protein>
<evidence type="ECO:0000313" key="4">
    <source>
        <dbReference type="Proteomes" id="UP000002724"/>
    </source>
</evidence>
<dbReference type="KEGG" id="pph:Ppha_2529"/>
<keyword evidence="1" id="KW-0175">Coiled coil</keyword>